<evidence type="ECO:0000259" key="1">
    <source>
        <dbReference type="Pfam" id="PF16064"/>
    </source>
</evidence>
<dbReference type="InterPro" id="IPR032071">
    <property type="entry name" value="DUF4806"/>
</dbReference>
<dbReference type="Pfam" id="PF16064">
    <property type="entry name" value="DUF4806"/>
    <property type="match status" value="1"/>
</dbReference>
<dbReference type="KEGG" id="api:115034826"/>
<feature type="domain" description="DUF4806" evidence="1">
    <location>
        <begin position="101"/>
        <end position="182"/>
    </location>
</feature>
<dbReference type="EnsemblMetazoa" id="XM_029492296.1">
    <property type="protein sequence ID" value="XP_029348156.1"/>
    <property type="gene ID" value="LOC115034826"/>
</dbReference>
<dbReference type="PANTHER" id="PTHR34153:SF2">
    <property type="entry name" value="SI:CH211-262H13.3-RELATED"/>
    <property type="match status" value="1"/>
</dbReference>
<evidence type="ECO:0000313" key="2">
    <source>
        <dbReference type="EnsemblMetazoa" id="XP_029348156.1"/>
    </source>
</evidence>
<proteinExistence type="predicted"/>
<dbReference type="OrthoDB" id="7551382at2759"/>
<dbReference type="Proteomes" id="UP000007819">
    <property type="component" value="Unassembled WGS sequence"/>
</dbReference>
<protein>
    <recommendedName>
        <fullName evidence="1">DUF4806 domain-containing protein</fullName>
    </recommendedName>
</protein>
<organism evidence="2 3">
    <name type="scientific">Acyrthosiphon pisum</name>
    <name type="common">Pea aphid</name>
    <dbReference type="NCBI Taxonomy" id="7029"/>
    <lineage>
        <taxon>Eukaryota</taxon>
        <taxon>Metazoa</taxon>
        <taxon>Ecdysozoa</taxon>
        <taxon>Arthropoda</taxon>
        <taxon>Hexapoda</taxon>
        <taxon>Insecta</taxon>
        <taxon>Pterygota</taxon>
        <taxon>Neoptera</taxon>
        <taxon>Paraneoptera</taxon>
        <taxon>Hemiptera</taxon>
        <taxon>Sternorrhyncha</taxon>
        <taxon>Aphidomorpha</taxon>
        <taxon>Aphidoidea</taxon>
        <taxon>Aphididae</taxon>
        <taxon>Macrosiphini</taxon>
        <taxon>Acyrthosiphon</taxon>
    </lineage>
</organism>
<reference evidence="2" key="2">
    <citation type="submission" date="2022-06" db="UniProtKB">
        <authorList>
            <consortium name="EnsemblMetazoa"/>
        </authorList>
    </citation>
    <scope>IDENTIFICATION</scope>
</reference>
<evidence type="ECO:0000313" key="3">
    <source>
        <dbReference type="Proteomes" id="UP000007819"/>
    </source>
</evidence>
<dbReference type="PANTHER" id="PTHR34153">
    <property type="entry name" value="SI:CH211-262H13.3-RELATED-RELATED"/>
    <property type="match status" value="1"/>
</dbReference>
<dbReference type="GeneID" id="115034826"/>
<sequence length="237" mass="26778">MSLPPVAAVANSSHAGEIRCNLSKKFHSCSFDNIKDVNNVQMMLVAMSHNMCKISADIQKIKSNIIHIKSEIESFILNDSKNVNNKESQTLEKRNEDILSIFPLNTDDELLAIENKLKDEDLSYTQKLISAFIFASEGKTAEKVTTSLLKLIFTLELASEYSWKGQKGKKKLHDHHIFKVIIAAVKNKFPGINKDDIKPNIMTWFAQASHKIKTSKQVKERCNNNDGNCNNNDDNQL</sequence>
<name>A0A8R2NTR1_ACYPI</name>
<keyword evidence="3" id="KW-1185">Reference proteome</keyword>
<dbReference type="RefSeq" id="XP_029348156.1">
    <property type="nucleotide sequence ID" value="XM_029492296.1"/>
</dbReference>
<dbReference type="AlphaFoldDB" id="A0A8R2NTR1"/>
<accession>A0A8R2NTR1</accession>
<reference evidence="3" key="1">
    <citation type="submission" date="2010-06" db="EMBL/GenBank/DDBJ databases">
        <authorList>
            <person name="Jiang H."/>
            <person name="Abraham K."/>
            <person name="Ali S."/>
            <person name="Alsbrooks S.L."/>
            <person name="Anim B.N."/>
            <person name="Anosike U.S."/>
            <person name="Attaway T."/>
            <person name="Bandaranaike D.P."/>
            <person name="Battles P.K."/>
            <person name="Bell S.N."/>
            <person name="Bell A.V."/>
            <person name="Beltran B."/>
            <person name="Bickham C."/>
            <person name="Bustamante Y."/>
            <person name="Caleb T."/>
            <person name="Canada A."/>
            <person name="Cardenas V."/>
            <person name="Carter K."/>
            <person name="Chacko J."/>
            <person name="Chandrabose M.N."/>
            <person name="Chavez D."/>
            <person name="Chavez A."/>
            <person name="Chen L."/>
            <person name="Chu H.-S."/>
            <person name="Claassen K.J."/>
            <person name="Cockrell R."/>
            <person name="Collins M."/>
            <person name="Cooper J.A."/>
            <person name="Cree A."/>
            <person name="Curry S.M."/>
            <person name="Da Y."/>
            <person name="Dao M.D."/>
            <person name="Das B."/>
            <person name="Davila M.-L."/>
            <person name="Davy-Carroll L."/>
            <person name="Denson S."/>
            <person name="Dinh H."/>
            <person name="Ebong V.E."/>
            <person name="Edwards J.R."/>
            <person name="Egan A."/>
            <person name="El-Daye J."/>
            <person name="Escobedo L."/>
            <person name="Fernandez S."/>
            <person name="Fernando P.R."/>
            <person name="Flagg N."/>
            <person name="Forbes L.D."/>
            <person name="Fowler R.G."/>
            <person name="Fu Q."/>
            <person name="Gabisi R.A."/>
            <person name="Ganer J."/>
            <person name="Garbino Pronczuk A."/>
            <person name="Garcia R.M."/>
            <person name="Garner T."/>
            <person name="Garrett T.E."/>
            <person name="Gonzalez D.A."/>
            <person name="Hamid H."/>
            <person name="Hawkins E.S."/>
            <person name="Hirani K."/>
            <person name="Hogues M.E."/>
            <person name="Hollins B."/>
            <person name="Hsiao C.-H."/>
            <person name="Jabil R."/>
            <person name="James M.L."/>
            <person name="Jhangiani S.N."/>
            <person name="Johnson B."/>
            <person name="Johnson Q."/>
            <person name="Joshi V."/>
            <person name="Kalu J.B."/>
            <person name="Kam C."/>
            <person name="Kashfia A."/>
            <person name="Keebler J."/>
            <person name="Kisamo H."/>
            <person name="Kovar C.L."/>
            <person name="Lago L.A."/>
            <person name="Lai C.-Y."/>
            <person name="Laidlaw J."/>
            <person name="Lara F."/>
            <person name="Le T.-K."/>
            <person name="Lee S.L."/>
            <person name="Legall F.H."/>
            <person name="Lemon S.J."/>
            <person name="Lewis L.R."/>
            <person name="Li B."/>
            <person name="Liu Y."/>
            <person name="Liu Y.-S."/>
            <person name="Lopez J."/>
            <person name="Lozado R.J."/>
            <person name="Lu J."/>
            <person name="Madu R.C."/>
            <person name="Maheshwari M."/>
            <person name="Maheshwari R."/>
            <person name="Malloy K."/>
            <person name="Martinez E."/>
            <person name="Mathew T."/>
            <person name="Mercado I.C."/>
            <person name="Mercado C."/>
            <person name="Meyer B."/>
            <person name="Montgomery K."/>
            <person name="Morgan M.B."/>
            <person name="Munidasa M."/>
            <person name="Nazareth L.V."/>
            <person name="Nelson J."/>
            <person name="Ng B.M."/>
            <person name="Nguyen N.B."/>
            <person name="Nguyen P.Q."/>
            <person name="Nguyen T."/>
            <person name="Obregon M."/>
            <person name="Okwuonu G.O."/>
            <person name="Onwere C.G."/>
            <person name="Orozco G."/>
            <person name="Parra A."/>
            <person name="Patel S."/>
            <person name="Patil S."/>
            <person name="Perez A."/>
            <person name="Perez Y."/>
            <person name="Pham C."/>
            <person name="Primus E.L."/>
            <person name="Pu L.-L."/>
            <person name="Puazo M."/>
            <person name="Qin X."/>
            <person name="Quiroz J.B."/>
            <person name="Reese J."/>
            <person name="Richards S."/>
            <person name="Rives C.M."/>
            <person name="Robberts R."/>
            <person name="Ruiz S.J."/>
            <person name="Ruiz M.J."/>
            <person name="Santibanez J."/>
            <person name="Schneider B.W."/>
            <person name="Sisson I."/>
            <person name="Smith M."/>
            <person name="Sodergren E."/>
            <person name="Song X.-Z."/>
            <person name="Song B.B."/>
            <person name="Summersgill H."/>
            <person name="Thelus R."/>
            <person name="Thornton R.D."/>
            <person name="Trejos Z.Y."/>
            <person name="Usmani K."/>
            <person name="Vattathil S."/>
            <person name="Villasana D."/>
            <person name="Walker D.L."/>
            <person name="Wang S."/>
            <person name="Wang K."/>
            <person name="White C.S."/>
            <person name="Williams A.C."/>
            <person name="Williamson J."/>
            <person name="Wilson K."/>
            <person name="Woghiren I.O."/>
            <person name="Woodworth J.R."/>
            <person name="Worley K.C."/>
            <person name="Wright R.A."/>
            <person name="Wu W."/>
            <person name="Young L."/>
            <person name="Zhang L."/>
            <person name="Zhang J."/>
            <person name="Zhu Y."/>
            <person name="Muzny D.M."/>
            <person name="Weinstock G."/>
            <person name="Gibbs R.A."/>
        </authorList>
    </citation>
    <scope>NUCLEOTIDE SEQUENCE [LARGE SCALE GENOMIC DNA]</scope>
    <source>
        <strain evidence="3">LSR1</strain>
    </source>
</reference>